<evidence type="ECO:0000313" key="3">
    <source>
        <dbReference type="EMBL" id="TJZ90269.1"/>
    </source>
</evidence>
<sequence length="162" mass="17901">MRVMPTDRIRPSTASWGEAAFVVGLLAVTGVCIWQTFLFRNVPWDPLGMAFWPRILLGGLTVALLAQLWFCLRGATEAEPGFRRGMGILGLCVGFVLALPFLGIYLITPLFMAIFALLWREGTWARRLAISLAATVVVLGLVGLVFQYGLELRVMSTPAWWG</sequence>
<feature type="domain" description="DUF1468" evidence="2">
    <location>
        <begin position="23"/>
        <end position="152"/>
    </location>
</feature>
<dbReference type="InterPro" id="IPR009936">
    <property type="entry name" value="DUF1468"/>
</dbReference>
<dbReference type="Proteomes" id="UP000309747">
    <property type="component" value="Unassembled WGS sequence"/>
</dbReference>
<feature type="transmembrane region" description="Helical" evidence="1">
    <location>
        <begin position="124"/>
        <end position="146"/>
    </location>
</feature>
<accession>A0A4U0R5R9</accession>
<keyword evidence="1" id="KW-0812">Transmembrane</keyword>
<organism evidence="3 4">
    <name type="scientific">Paracoccus gahaiensis</name>
    <dbReference type="NCBI Taxonomy" id="1706839"/>
    <lineage>
        <taxon>Bacteria</taxon>
        <taxon>Pseudomonadati</taxon>
        <taxon>Pseudomonadota</taxon>
        <taxon>Alphaproteobacteria</taxon>
        <taxon>Rhodobacterales</taxon>
        <taxon>Paracoccaceae</taxon>
        <taxon>Paracoccus</taxon>
    </lineage>
</organism>
<feature type="transmembrane region" description="Helical" evidence="1">
    <location>
        <begin position="20"/>
        <end position="39"/>
    </location>
</feature>
<name>A0A4U0R5R9_9RHOB</name>
<evidence type="ECO:0000256" key="1">
    <source>
        <dbReference type="SAM" id="Phobius"/>
    </source>
</evidence>
<proteinExistence type="predicted"/>
<keyword evidence="4" id="KW-1185">Reference proteome</keyword>
<keyword evidence="1" id="KW-0472">Membrane</keyword>
<protein>
    <submittedName>
        <fullName evidence="3">Tripartite tricarboxylate transporter TctB family protein</fullName>
    </submittedName>
</protein>
<gene>
    <name evidence="3" type="ORF">FA743_16010</name>
</gene>
<comment type="caution">
    <text evidence="3">The sequence shown here is derived from an EMBL/GenBank/DDBJ whole genome shotgun (WGS) entry which is preliminary data.</text>
</comment>
<feature type="transmembrane region" description="Helical" evidence="1">
    <location>
        <begin position="93"/>
        <end position="118"/>
    </location>
</feature>
<reference evidence="3 4" key="1">
    <citation type="submission" date="2019-04" db="EMBL/GenBank/DDBJ databases">
        <authorList>
            <person name="Li J."/>
        </authorList>
    </citation>
    <scope>NUCLEOTIDE SEQUENCE [LARGE SCALE GENOMIC DNA]</scope>
    <source>
        <strain evidence="3 4">KCTC 42687</strain>
    </source>
</reference>
<evidence type="ECO:0000259" key="2">
    <source>
        <dbReference type="Pfam" id="PF07331"/>
    </source>
</evidence>
<dbReference type="AlphaFoldDB" id="A0A4U0R5R9"/>
<dbReference type="Pfam" id="PF07331">
    <property type="entry name" value="TctB"/>
    <property type="match status" value="1"/>
</dbReference>
<dbReference type="OrthoDB" id="7874331at2"/>
<evidence type="ECO:0000313" key="4">
    <source>
        <dbReference type="Proteomes" id="UP000309747"/>
    </source>
</evidence>
<keyword evidence="1" id="KW-1133">Transmembrane helix</keyword>
<feature type="transmembrane region" description="Helical" evidence="1">
    <location>
        <begin position="51"/>
        <end position="72"/>
    </location>
</feature>
<dbReference type="EMBL" id="SUNI01000018">
    <property type="protein sequence ID" value="TJZ90269.1"/>
    <property type="molecule type" value="Genomic_DNA"/>
</dbReference>